<evidence type="ECO:0000256" key="2">
    <source>
        <dbReference type="ARBA" id="ARBA00023125"/>
    </source>
</evidence>
<evidence type="ECO:0000313" key="9">
    <source>
        <dbReference type="Proteomes" id="UP001231189"/>
    </source>
</evidence>
<dbReference type="PANTHER" id="PTHR31314">
    <property type="entry name" value="MYB FAMILY TRANSCRIPTION FACTOR PHL7-LIKE"/>
    <property type="match status" value="1"/>
</dbReference>
<feature type="domain" description="HTH myb-type" evidence="7">
    <location>
        <begin position="189"/>
        <end position="249"/>
    </location>
</feature>
<keyword evidence="1" id="KW-0805">Transcription regulation</keyword>
<keyword evidence="3" id="KW-0804">Transcription</keyword>
<feature type="transmembrane region" description="Helical" evidence="6">
    <location>
        <begin position="25"/>
        <end position="48"/>
    </location>
</feature>
<evidence type="ECO:0000259" key="7">
    <source>
        <dbReference type="PROSITE" id="PS51294"/>
    </source>
</evidence>
<proteinExistence type="predicted"/>
<feature type="compositionally biased region" description="Acidic residues" evidence="5">
    <location>
        <begin position="118"/>
        <end position="146"/>
    </location>
</feature>
<feature type="compositionally biased region" description="Polar residues" evidence="5">
    <location>
        <begin position="164"/>
        <end position="173"/>
    </location>
</feature>
<dbReference type="GO" id="GO:0003677">
    <property type="term" value="F:DNA binding"/>
    <property type="evidence" value="ECO:0007669"/>
    <property type="project" value="UniProtKB-KW"/>
</dbReference>
<keyword evidence="6" id="KW-1133">Transmembrane helix</keyword>
<dbReference type="FunFam" id="1.10.10.60:FF:000002">
    <property type="entry name" value="Myb family transcription factor"/>
    <property type="match status" value="1"/>
</dbReference>
<reference evidence="8" key="1">
    <citation type="submission" date="2023-07" db="EMBL/GenBank/DDBJ databases">
        <title>A chromosome-level genome assembly of Lolium multiflorum.</title>
        <authorList>
            <person name="Chen Y."/>
            <person name="Copetti D."/>
            <person name="Kolliker R."/>
            <person name="Studer B."/>
        </authorList>
    </citation>
    <scope>NUCLEOTIDE SEQUENCE</scope>
    <source>
        <strain evidence="8">02402/16</strain>
        <tissue evidence="8">Leaf</tissue>
    </source>
</reference>
<evidence type="ECO:0000256" key="4">
    <source>
        <dbReference type="ARBA" id="ARBA00023242"/>
    </source>
</evidence>
<dbReference type="GO" id="GO:0003700">
    <property type="term" value="F:DNA-binding transcription factor activity"/>
    <property type="evidence" value="ECO:0007669"/>
    <property type="project" value="InterPro"/>
</dbReference>
<feature type="compositionally biased region" description="Polar residues" evidence="5">
    <location>
        <begin position="483"/>
        <end position="498"/>
    </location>
</feature>
<dbReference type="NCBIfam" id="TIGR01557">
    <property type="entry name" value="myb_SHAQKYF"/>
    <property type="match status" value="1"/>
</dbReference>
<evidence type="ECO:0000256" key="1">
    <source>
        <dbReference type="ARBA" id="ARBA00023015"/>
    </source>
</evidence>
<evidence type="ECO:0000313" key="8">
    <source>
        <dbReference type="EMBL" id="KAK1616370.1"/>
    </source>
</evidence>
<comment type="caution">
    <text evidence="8">The sequence shown here is derived from an EMBL/GenBank/DDBJ whole genome shotgun (WGS) entry which is preliminary data.</text>
</comment>
<organism evidence="8 9">
    <name type="scientific">Lolium multiflorum</name>
    <name type="common">Italian ryegrass</name>
    <name type="synonym">Lolium perenne subsp. multiflorum</name>
    <dbReference type="NCBI Taxonomy" id="4521"/>
    <lineage>
        <taxon>Eukaryota</taxon>
        <taxon>Viridiplantae</taxon>
        <taxon>Streptophyta</taxon>
        <taxon>Embryophyta</taxon>
        <taxon>Tracheophyta</taxon>
        <taxon>Spermatophyta</taxon>
        <taxon>Magnoliopsida</taxon>
        <taxon>Liliopsida</taxon>
        <taxon>Poales</taxon>
        <taxon>Poaceae</taxon>
        <taxon>BOP clade</taxon>
        <taxon>Pooideae</taxon>
        <taxon>Poodae</taxon>
        <taxon>Poeae</taxon>
        <taxon>Poeae Chloroplast Group 2 (Poeae type)</taxon>
        <taxon>Loliodinae</taxon>
        <taxon>Loliinae</taxon>
        <taxon>Lolium</taxon>
    </lineage>
</organism>
<dbReference type="Pfam" id="PF00249">
    <property type="entry name" value="Myb_DNA-binding"/>
    <property type="match status" value="1"/>
</dbReference>
<keyword evidence="6" id="KW-0472">Membrane</keyword>
<evidence type="ECO:0000256" key="5">
    <source>
        <dbReference type="SAM" id="MobiDB-lite"/>
    </source>
</evidence>
<dbReference type="InterPro" id="IPR001005">
    <property type="entry name" value="SANT/Myb"/>
</dbReference>
<protein>
    <recommendedName>
        <fullName evidence="7">HTH myb-type domain-containing protein</fullName>
    </recommendedName>
</protein>
<evidence type="ECO:0000256" key="3">
    <source>
        <dbReference type="ARBA" id="ARBA00023163"/>
    </source>
</evidence>
<dbReference type="Gene3D" id="1.10.10.60">
    <property type="entry name" value="Homeodomain-like"/>
    <property type="match status" value="1"/>
</dbReference>
<keyword evidence="6" id="KW-0812">Transmembrane</keyword>
<dbReference type="InterPro" id="IPR017930">
    <property type="entry name" value="Myb_dom"/>
</dbReference>
<dbReference type="Proteomes" id="UP001231189">
    <property type="component" value="Unassembled WGS sequence"/>
</dbReference>
<dbReference type="PROSITE" id="PS51294">
    <property type="entry name" value="HTH_MYB"/>
    <property type="match status" value="1"/>
</dbReference>
<gene>
    <name evidence="8" type="ORF">QYE76_021887</name>
</gene>
<dbReference type="EMBL" id="JAUUTY010000006">
    <property type="protein sequence ID" value="KAK1616370.1"/>
    <property type="molecule type" value="Genomic_DNA"/>
</dbReference>
<dbReference type="InterPro" id="IPR006447">
    <property type="entry name" value="Myb_dom_plants"/>
</dbReference>
<sequence length="565" mass="61741">MSNCLLFYSHITSLLNYSSSSSHTAVFRINLIVLHIIFALISLAPSFFPSPTSACTTLIQSSQCIEIDTELLYLVEGKMITREEVEIMGAVKDKQELVEILEDDGKRSIDGRPLDLNESVDVESEEGEVGDDEDDEGDQEDDDDDGGSTTDVAGSGSSSNNSNTNDASEIQNGTGSGVHRVPSVRPYNRSKLPRLRWTPDLHMAFVHAVERLGGQERATPKLVLQMMNVRGLSIAHVKSHLQMYRSKKLDHEGRLIRGANSSVFSPMDFHSMRGDRRFHDMFLQRAAVLSSRADNGGLFASRNGGLPNTTSRLYGILQHHHHRPSPVQTFGYKNCSFGNQEWAFSQHDMISRKDVKASSSSTMPHLFASSSLRRWPLTSVVAGAGEVRRDESFGYFTGSSSRTLSTPMAPAMSTVPGGGDHRLPFRWYGGDGGNGAKSASSDPVVIDEALDFRLKQKHLEPGTPTTPVYEVHGKRPPPETPNLKLSLSPATVDTTDGMLSTKRKKSSASTEQGIEHGNKLSISLSLSPPAASMHMQRQEKTRGGSVEAALGQSTLDLTMSIRALE</sequence>
<feature type="region of interest" description="Disordered" evidence="5">
    <location>
        <begin position="108"/>
        <end position="187"/>
    </location>
</feature>
<keyword evidence="4" id="KW-0539">Nucleus</keyword>
<dbReference type="InterPro" id="IPR009057">
    <property type="entry name" value="Homeodomain-like_sf"/>
</dbReference>
<feature type="region of interest" description="Disordered" evidence="5">
    <location>
        <begin position="459"/>
        <end position="518"/>
    </location>
</feature>
<accession>A0AAD8VTA7</accession>
<dbReference type="InterPro" id="IPR046955">
    <property type="entry name" value="PHR1-like"/>
</dbReference>
<keyword evidence="9" id="KW-1185">Reference proteome</keyword>
<dbReference type="SUPFAM" id="SSF46689">
    <property type="entry name" value="Homeodomain-like"/>
    <property type="match status" value="1"/>
</dbReference>
<dbReference type="AlphaFoldDB" id="A0AAD8VTA7"/>
<dbReference type="PANTHER" id="PTHR31314:SF174">
    <property type="entry name" value="OS02G0241200 PROTEIN"/>
    <property type="match status" value="1"/>
</dbReference>
<name>A0AAD8VTA7_LOLMU</name>
<keyword evidence="2" id="KW-0238">DNA-binding</keyword>
<evidence type="ECO:0000256" key="6">
    <source>
        <dbReference type="SAM" id="Phobius"/>
    </source>
</evidence>
<feature type="compositionally biased region" description="Low complexity" evidence="5">
    <location>
        <begin position="147"/>
        <end position="163"/>
    </location>
</feature>